<dbReference type="PANTHER" id="PTHR37035">
    <property type="entry name" value="C3H1-TYPE DOMAIN-CONTAINING PROTEIN-RELATED"/>
    <property type="match status" value="1"/>
</dbReference>
<evidence type="ECO:0000256" key="2">
    <source>
        <dbReference type="SAM" id="MobiDB-lite"/>
    </source>
</evidence>
<dbReference type="GO" id="GO:0003723">
    <property type="term" value="F:RNA binding"/>
    <property type="evidence" value="ECO:0000255"/>
    <property type="project" value="GeneDB"/>
</dbReference>
<dbReference type="AlphaFoldDB" id="Q4Q7W7"/>
<evidence type="ECO:0000313" key="4">
    <source>
        <dbReference type="EMBL" id="CAJ05753.1"/>
    </source>
</evidence>
<feature type="region of interest" description="Disordered" evidence="2">
    <location>
        <begin position="1"/>
        <end position="25"/>
    </location>
</feature>
<proteinExistence type="predicted"/>
<organism evidence="4 5">
    <name type="scientific">Leishmania major</name>
    <dbReference type="NCBI Taxonomy" id="5664"/>
    <lineage>
        <taxon>Eukaryota</taxon>
        <taxon>Discoba</taxon>
        <taxon>Euglenozoa</taxon>
        <taxon>Kinetoplastea</taxon>
        <taxon>Metakinetoplastina</taxon>
        <taxon>Trypanosomatida</taxon>
        <taxon>Trypanosomatidae</taxon>
        <taxon>Leishmaniinae</taxon>
        <taxon>Leishmania</taxon>
    </lineage>
</organism>
<dbReference type="HOGENOM" id="CLU_825014_0_0_1"/>
<dbReference type="InterPro" id="IPR000571">
    <property type="entry name" value="Znf_CCCH"/>
</dbReference>
<dbReference type="RefSeq" id="XP_001684581.1">
    <property type="nucleotide sequence ID" value="XM_001684529.1"/>
</dbReference>
<dbReference type="GO" id="GO:0010608">
    <property type="term" value="P:post-transcriptional regulation of gene expression"/>
    <property type="evidence" value="ECO:0000318"/>
    <property type="project" value="GO_Central"/>
</dbReference>
<gene>
    <name evidence="4" type="ORF">LMJF_28_2950</name>
</gene>
<dbReference type="Proteomes" id="UP000000542">
    <property type="component" value="Chromosome 28"/>
</dbReference>
<evidence type="ECO:0000313" key="5">
    <source>
        <dbReference type="Proteomes" id="UP000000542"/>
    </source>
</evidence>
<dbReference type="VEuPathDB" id="TriTrypDB:LMJFC_280041300"/>
<dbReference type="eggNOG" id="ENOG502S0UV">
    <property type="taxonomic scope" value="Eukaryota"/>
</dbReference>
<feature type="zinc finger region" description="C3H1-type" evidence="1">
    <location>
        <begin position="61"/>
        <end position="88"/>
    </location>
</feature>
<feature type="domain" description="C3H1-type" evidence="3">
    <location>
        <begin position="61"/>
        <end position="88"/>
    </location>
</feature>
<protein>
    <recommendedName>
        <fullName evidence="3">C3H1-type domain-containing protein</fullName>
    </recommendedName>
</protein>
<dbReference type="GeneID" id="5653510"/>
<reference evidence="4 5" key="2">
    <citation type="journal article" date="2011" name="Genome Res.">
        <title>Chromosome and gene copy number variation allow major structural change between species and strains of Leishmania.</title>
        <authorList>
            <person name="Rogers M.B."/>
            <person name="Hilley J.D."/>
            <person name="Dickens N.J."/>
            <person name="Wilkes J."/>
            <person name="Bates P.A."/>
            <person name="Depledge D.P."/>
            <person name="Harris D."/>
            <person name="Her Y."/>
            <person name="Herzyk P."/>
            <person name="Imamura H."/>
            <person name="Otto T.D."/>
            <person name="Sanders M."/>
            <person name="Seeger K."/>
            <person name="Dujardin J.C."/>
            <person name="Berriman M."/>
            <person name="Smith D.F."/>
            <person name="Hertz-Fowler C."/>
            <person name="Mottram J.C."/>
        </authorList>
    </citation>
    <scope>NUCLEOTIDE SEQUENCE [LARGE SCALE GENOMIC DNA]</scope>
    <source>
        <strain evidence="5">MHOM/IL/81/Friedlin</strain>
    </source>
</reference>
<dbReference type="PROSITE" id="PS50103">
    <property type="entry name" value="ZF_C3H1"/>
    <property type="match status" value="1"/>
</dbReference>
<sequence length="337" mass="36300">MKEVMQRNRNRRRGPPEGRSVQNVLSTDGIPPGMFAVIDPLSKRLFIPLESMLDTRAMHRKGVPSLCRVFLEGRCRQGTNCFQAHANVDLVLELRAKALAEPTCCALHGAPSDTSGIDPALRLVVRNDDGETVGRAQLPQTLVTNGLRTLIAAQTSAAGMQAPVDVVVPTSALCRLHSGADGSPCCRFEGECNFVHLCRQLMAHIDQQRAAIKVEKHLTAPVLAIGRRPPETNHEELVTVLDKEFQGSASSPLQMRSQPASSVTVPMSVSANLGVTPPIRFDPLALAATAPSSMPDNGVLLLGRSPLMSRSFSSTPSGLVWRHNPYNSSHASSVIET</sequence>
<dbReference type="GO" id="GO:0005737">
    <property type="term" value="C:cytoplasm"/>
    <property type="evidence" value="ECO:0000318"/>
    <property type="project" value="GO_Central"/>
</dbReference>
<dbReference type="InterPro" id="IPR053125">
    <property type="entry name" value="RNA-bd_mRNA_stabilization_reg"/>
</dbReference>
<evidence type="ECO:0000259" key="3">
    <source>
        <dbReference type="PROSITE" id="PS50103"/>
    </source>
</evidence>
<keyword evidence="5" id="KW-1185">Reference proteome</keyword>
<keyword evidence="1" id="KW-0479">Metal-binding</keyword>
<evidence type="ECO:0000256" key="1">
    <source>
        <dbReference type="PROSITE-ProRule" id="PRU00723"/>
    </source>
</evidence>
<name>Q4Q7W7_LEIMA</name>
<dbReference type="VEuPathDB" id="TriTrypDB:LMJSD75_280037700"/>
<dbReference type="InParanoid" id="Q4Q7W7"/>
<accession>Q4Q7W7</accession>
<keyword evidence="1" id="KW-0863">Zinc-finger</keyword>
<keyword evidence="1" id="KW-0862">Zinc</keyword>
<dbReference type="VEuPathDB" id="TriTrypDB:LMJLV39_280038100"/>
<dbReference type="PANTHER" id="PTHR37035:SF2">
    <property type="entry name" value="C3H1-TYPE DOMAIN-CONTAINING PROTEIN"/>
    <property type="match status" value="1"/>
</dbReference>
<reference evidence="4 5" key="1">
    <citation type="journal article" date="2005" name="Science">
        <title>The genome of the kinetoplastid parasite, Leishmania major.</title>
        <authorList>
            <person name="Ivens A.C."/>
            <person name="Peacock C.S."/>
            <person name="Worthey E.A."/>
            <person name="Murphy L."/>
            <person name="Aggarwal G."/>
            <person name="Berriman M."/>
            <person name="Sisk E."/>
            <person name="Rajandream M.A."/>
            <person name="Adlem E."/>
            <person name="Aert R."/>
            <person name="Anupama A."/>
            <person name="Apostolou Z."/>
            <person name="Attipoe P."/>
            <person name="Bason N."/>
            <person name="Bauser C."/>
            <person name="Beck A."/>
            <person name="Beverley S.M."/>
            <person name="Bianchettin G."/>
            <person name="Borzym K."/>
            <person name="Bothe G."/>
            <person name="Bruschi C.V."/>
            <person name="Collins M."/>
            <person name="Cadag E."/>
            <person name="Ciarloni L."/>
            <person name="Clayton C."/>
            <person name="Coulson R.M."/>
            <person name="Cronin A."/>
            <person name="Cruz A.K."/>
            <person name="Davies R.M."/>
            <person name="De Gaudenzi J."/>
            <person name="Dobson D.E."/>
            <person name="Duesterhoeft A."/>
            <person name="Fazelina G."/>
            <person name="Fosker N."/>
            <person name="Frasch A.C."/>
            <person name="Fraser A."/>
            <person name="Fuchs M."/>
            <person name="Gabel C."/>
            <person name="Goble A."/>
            <person name="Goffeau A."/>
            <person name="Harris D."/>
            <person name="Hertz-Fowler C."/>
            <person name="Hilbert H."/>
            <person name="Horn D."/>
            <person name="Huang Y."/>
            <person name="Klages S."/>
            <person name="Knights A."/>
            <person name="Kube M."/>
            <person name="Larke N."/>
            <person name="Litvin L."/>
            <person name="Lord A."/>
            <person name="Louie T."/>
            <person name="Marra M."/>
            <person name="Masuy D."/>
            <person name="Matthews K."/>
            <person name="Michaeli S."/>
            <person name="Mottram J.C."/>
            <person name="Muller-Auer S."/>
            <person name="Munden H."/>
            <person name="Nelson S."/>
            <person name="Norbertczak H."/>
            <person name="Oliver K."/>
            <person name="O'neil S."/>
            <person name="Pentony M."/>
            <person name="Pohl T.M."/>
            <person name="Price C."/>
            <person name="Purnelle B."/>
            <person name="Quail M.A."/>
            <person name="Rabbinowitsch E."/>
            <person name="Reinhardt R."/>
            <person name="Rieger M."/>
            <person name="Rinta J."/>
            <person name="Robben J."/>
            <person name="Robertson L."/>
            <person name="Ruiz J.C."/>
            <person name="Rutter S."/>
            <person name="Saunders D."/>
            <person name="Schafer M."/>
            <person name="Schein J."/>
            <person name="Schwartz D.C."/>
            <person name="Seeger K."/>
            <person name="Seyler A."/>
            <person name="Sharp S."/>
            <person name="Shin H."/>
            <person name="Sivam D."/>
            <person name="Squares R."/>
            <person name="Squares S."/>
            <person name="Tosato V."/>
            <person name="Vogt C."/>
            <person name="Volckaert G."/>
            <person name="Wambutt R."/>
            <person name="Warren T."/>
            <person name="Wedler H."/>
            <person name="Woodward J."/>
            <person name="Zhou S."/>
            <person name="Zimmermann W."/>
            <person name="Smith D.F."/>
            <person name="Blackwell J.M."/>
            <person name="Stuart K.D."/>
            <person name="Barrell B."/>
            <person name="Myler P.J."/>
        </authorList>
    </citation>
    <scope>NUCLEOTIDE SEQUENCE [LARGE SCALE GENOMIC DNA]</scope>
    <source>
        <strain evidence="5">MHOM/IL/81/Friedlin</strain>
    </source>
</reference>
<dbReference type="OMA" id="CFQAHAN"/>
<dbReference type="KEGG" id="lma:LMJF_28_2950"/>
<dbReference type="VEuPathDB" id="TriTrypDB:LmjF.28.2950"/>
<dbReference type="GO" id="GO:0008270">
    <property type="term" value="F:zinc ion binding"/>
    <property type="evidence" value="ECO:0007669"/>
    <property type="project" value="UniProtKB-KW"/>
</dbReference>
<dbReference type="EMBL" id="FR796424">
    <property type="protein sequence ID" value="CAJ05753.1"/>
    <property type="molecule type" value="Genomic_DNA"/>
</dbReference>